<protein>
    <submittedName>
        <fullName evidence="3">C-type lectin domain-containing protein</fullName>
    </submittedName>
</protein>
<dbReference type="Proteomes" id="UP000887564">
    <property type="component" value="Unplaced"/>
</dbReference>
<reference evidence="3" key="1">
    <citation type="submission" date="2022-11" db="UniProtKB">
        <authorList>
            <consortium name="WormBaseParasite"/>
        </authorList>
    </citation>
    <scope>IDENTIFICATION</scope>
</reference>
<name>A0A914R3G7_PAREQ</name>
<feature type="domain" description="C-type lectin" evidence="1">
    <location>
        <begin position="1"/>
        <end position="55"/>
    </location>
</feature>
<dbReference type="InterPro" id="IPR016187">
    <property type="entry name" value="CTDL_fold"/>
</dbReference>
<organism evidence="2 3">
    <name type="scientific">Parascaris equorum</name>
    <name type="common">Equine roundworm</name>
    <dbReference type="NCBI Taxonomy" id="6256"/>
    <lineage>
        <taxon>Eukaryota</taxon>
        <taxon>Metazoa</taxon>
        <taxon>Ecdysozoa</taxon>
        <taxon>Nematoda</taxon>
        <taxon>Chromadorea</taxon>
        <taxon>Rhabditida</taxon>
        <taxon>Spirurina</taxon>
        <taxon>Ascaridomorpha</taxon>
        <taxon>Ascaridoidea</taxon>
        <taxon>Ascarididae</taxon>
        <taxon>Parascaris</taxon>
    </lineage>
</organism>
<evidence type="ECO:0000313" key="3">
    <source>
        <dbReference type="WBParaSite" id="PEQ_0000080301-mRNA-1"/>
    </source>
</evidence>
<dbReference type="Gene3D" id="3.10.100.10">
    <property type="entry name" value="Mannose-Binding Protein A, subunit A"/>
    <property type="match status" value="1"/>
</dbReference>
<dbReference type="WBParaSite" id="PEQ_0000080301-mRNA-1">
    <property type="protein sequence ID" value="PEQ_0000080301-mRNA-1"/>
    <property type="gene ID" value="PEQ_0000080301"/>
</dbReference>
<evidence type="ECO:0000313" key="2">
    <source>
        <dbReference type="Proteomes" id="UP000887564"/>
    </source>
</evidence>
<dbReference type="PROSITE" id="PS50041">
    <property type="entry name" value="C_TYPE_LECTIN_2"/>
    <property type="match status" value="1"/>
</dbReference>
<proteinExistence type="predicted"/>
<dbReference type="AlphaFoldDB" id="A0A914R3G7"/>
<evidence type="ECO:0000259" key="1">
    <source>
        <dbReference type="PROSITE" id="PS50041"/>
    </source>
</evidence>
<keyword evidence="2" id="KW-1185">Reference proteome</keyword>
<dbReference type="InterPro" id="IPR016186">
    <property type="entry name" value="C-type_lectin-like/link_sf"/>
</dbReference>
<accession>A0A914R3G7</accession>
<dbReference type="SUPFAM" id="SSF56436">
    <property type="entry name" value="C-type lectin-like"/>
    <property type="match status" value="1"/>
</dbReference>
<dbReference type="InterPro" id="IPR001304">
    <property type="entry name" value="C-type_lectin-like"/>
</dbReference>
<sequence length="68" mass="7583">LNRIGNSWTWANGTPVTFTNWRPSQPDRCCGSNVTCVIANFGNRFTGMWDDAGCETVWANPHGYVCKT</sequence>